<dbReference type="EMBL" id="CAMGYJ010000007">
    <property type="protein sequence ID" value="CAI0444605.1"/>
    <property type="molecule type" value="Genomic_DNA"/>
</dbReference>
<sequence length="57" mass="6252">GFSRGRGRGSEVRGHTVGQTSRADIQPRAFAMTRTEANASPEVVTEPKQQQKPRSNQ</sequence>
<dbReference type="Proteomes" id="UP001154282">
    <property type="component" value="Unassembled WGS sequence"/>
</dbReference>
<organism evidence="2 3">
    <name type="scientific">Linum tenue</name>
    <dbReference type="NCBI Taxonomy" id="586396"/>
    <lineage>
        <taxon>Eukaryota</taxon>
        <taxon>Viridiplantae</taxon>
        <taxon>Streptophyta</taxon>
        <taxon>Embryophyta</taxon>
        <taxon>Tracheophyta</taxon>
        <taxon>Spermatophyta</taxon>
        <taxon>Magnoliopsida</taxon>
        <taxon>eudicotyledons</taxon>
        <taxon>Gunneridae</taxon>
        <taxon>Pentapetalae</taxon>
        <taxon>rosids</taxon>
        <taxon>fabids</taxon>
        <taxon>Malpighiales</taxon>
        <taxon>Linaceae</taxon>
        <taxon>Linum</taxon>
    </lineage>
</organism>
<protein>
    <submittedName>
        <fullName evidence="2">Uncharacterized protein</fullName>
    </submittedName>
</protein>
<feature type="region of interest" description="Disordered" evidence="1">
    <location>
        <begin position="1"/>
        <end position="57"/>
    </location>
</feature>
<evidence type="ECO:0000313" key="3">
    <source>
        <dbReference type="Proteomes" id="UP001154282"/>
    </source>
</evidence>
<comment type="caution">
    <text evidence="2">The sequence shown here is derived from an EMBL/GenBank/DDBJ whole genome shotgun (WGS) entry which is preliminary data.</text>
</comment>
<proteinExistence type="predicted"/>
<accession>A0AAV0ME91</accession>
<keyword evidence="3" id="KW-1185">Reference proteome</keyword>
<gene>
    <name evidence="2" type="ORF">LITE_LOCUS28167</name>
</gene>
<feature type="compositionally biased region" description="Polar residues" evidence="1">
    <location>
        <begin position="47"/>
        <end position="57"/>
    </location>
</feature>
<evidence type="ECO:0000256" key="1">
    <source>
        <dbReference type="SAM" id="MobiDB-lite"/>
    </source>
</evidence>
<dbReference type="AlphaFoldDB" id="A0AAV0ME91"/>
<reference evidence="2" key="1">
    <citation type="submission" date="2022-08" db="EMBL/GenBank/DDBJ databases">
        <authorList>
            <person name="Gutierrez-Valencia J."/>
        </authorList>
    </citation>
    <scope>NUCLEOTIDE SEQUENCE</scope>
</reference>
<evidence type="ECO:0000313" key="2">
    <source>
        <dbReference type="EMBL" id="CAI0444605.1"/>
    </source>
</evidence>
<feature type="non-terminal residue" evidence="2">
    <location>
        <position position="1"/>
    </location>
</feature>
<name>A0AAV0ME91_9ROSI</name>